<evidence type="ECO:0000256" key="6">
    <source>
        <dbReference type="ARBA" id="ARBA00034687"/>
    </source>
</evidence>
<comment type="caution">
    <text evidence="7">The sequence shown here is derived from an EMBL/GenBank/DDBJ whole genome shotgun (WGS) entry which is preliminary data.</text>
</comment>
<evidence type="ECO:0000313" key="8">
    <source>
        <dbReference type="Proteomes" id="UP001479436"/>
    </source>
</evidence>
<dbReference type="EMBL" id="JASJQH010000038">
    <property type="protein sequence ID" value="KAK9768041.1"/>
    <property type="molecule type" value="Genomic_DNA"/>
</dbReference>
<dbReference type="Proteomes" id="UP001479436">
    <property type="component" value="Unassembled WGS sequence"/>
</dbReference>
<evidence type="ECO:0000256" key="5">
    <source>
        <dbReference type="ARBA" id="ARBA00023212"/>
    </source>
</evidence>
<dbReference type="PANTHER" id="PTHR13072">
    <property type="entry name" value="DYNACTIN 6"/>
    <property type="match status" value="1"/>
</dbReference>
<reference evidence="7 8" key="1">
    <citation type="submission" date="2023-04" db="EMBL/GenBank/DDBJ databases">
        <title>Genome of Basidiobolus ranarum AG-B5.</title>
        <authorList>
            <person name="Stajich J.E."/>
            <person name="Carter-House D."/>
            <person name="Gryganskyi A."/>
        </authorList>
    </citation>
    <scope>NUCLEOTIDE SEQUENCE [LARGE SCALE GENOMIC DNA]</scope>
    <source>
        <strain evidence="7 8">AG-B5</strain>
    </source>
</reference>
<evidence type="ECO:0000256" key="1">
    <source>
        <dbReference type="ARBA" id="ARBA00004245"/>
    </source>
</evidence>
<comment type="subcellular location">
    <subcellularLocation>
        <location evidence="1">Cytoplasm</location>
        <location evidence="1">Cytoskeleton</location>
    </subcellularLocation>
</comment>
<evidence type="ECO:0000256" key="2">
    <source>
        <dbReference type="ARBA" id="ARBA00007719"/>
    </source>
</evidence>
<comment type="function">
    <text evidence="6">Part of the dynactin complex that activates the molecular motor dynein for ultra-processive transport along microtubules.</text>
</comment>
<dbReference type="InterPro" id="IPR027777">
    <property type="entry name" value="DCTN6"/>
</dbReference>
<dbReference type="InterPro" id="IPR011004">
    <property type="entry name" value="Trimer_LpxA-like_sf"/>
</dbReference>
<dbReference type="PANTHER" id="PTHR13072:SF0">
    <property type="entry name" value="DYNACTIN SUBUNIT 6"/>
    <property type="match status" value="1"/>
</dbReference>
<keyword evidence="5" id="KW-0206">Cytoskeleton</keyword>
<comment type="similarity">
    <text evidence="2">Belongs to the dynactin subunits 5/6 family. Dynactin subunit 6 subfamily.</text>
</comment>
<evidence type="ECO:0000256" key="4">
    <source>
        <dbReference type="ARBA" id="ARBA00022490"/>
    </source>
</evidence>
<name>A0ABR2X302_9FUNG</name>
<dbReference type="CDD" id="cd04646">
    <property type="entry name" value="LbH_Dynactin_6"/>
    <property type="match status" value="1"/>
</dbReference>
<evidence type="ECO:0000313" key="7">
    <source>
        <dbReference type="EMBL" id="KAK9768041.1"/>
    </source>
</evidence>
<dbReference type="SUPFAM" id="SSF51161">
    <property type="entry name" value="Trimeric LpxA-like enzymes"/>
    <property type="match status" value="1"/>
</dbReference>
<keyword evidence="4" id="KW-0963">Cytoplasm</keyword>
<evidence type="ECO:0000256" key="3">
    <source>
        <dbReference type="ARBA" id="ARBA00016573"/>
    </source>
</evidence>
<dbReference type="Gene3D" id="2.160.10.10">
    <property type="entry name" value="Hexapeptide repeat proteins"/>
    <property type="match status" value="1"/>
</dbReference>
<organism evidence="7 8">
    <name type="scientific">Basidiobolus ranarum</name>
    <dbReference type="NCBI Taxonomy" id="34480"/>
    <lineage>
        <taxon>Eukaryota</taxon>
        <taxon>Fungi</taxon>
        <taxon>Fungi incertae sedis</taxon>
        <taxon>Zoopagomycota</taxon>
        <taxon>Entomophthoromycotina</taxon>
        <taxon>Basidiobolomycetes</taxon>
        <taxon>Basidiobolales</taxon>
        <taxon>Basidiobolaceae</taxon>
        <taxon>Basidiobolus</taxon>
    </lineage>
</organism>
<accession>A0ABR2X302</accession>
<protein>
    <recommendedName>
        <fullName evidence="3">Dynactin subunit 6</fullName>
    </recommendedName>
</protein>
<keyword evidence="8" id="KW-1185">Reference proteome</keyword>
<sequence>MNTKRGVNIEAGAIVCHDTNVSGDVTIGEGTIVHPHTSIIAEVGPIIIGTRNIVEENVVIINKNTKPLIIGDENVFEVGSYIESSRIGNRNIFEAKSRVLGTTIVGDNCVVGSACCTEISETIPDNTVIYGARCNRRIQKENTTNALHLKHLDYLREILPKFNHLR</sequence>
<proteinExistence type="inferred from homology"/>
<gene>
    <name evidence="7" type="ORF">K7432_001628</name>
</gene>